<organism evidence="1 2">
    <name type="scientific">Neurospora hispaniola</name>
    <dbReference type="NCBI Taxonomy" id="588809"/>
    <lineage>
        <taxon>Eukaryota</taxon>
        <taxon>Fungi</taxon>
        <taxon>Dikarya</taxon>
        <taxon>Ascomycota</taxon>
        <taxon>Pezizomycotina</taxon>
        <taxon>Sordariomycetes</taxon>
        <taxon>Sordariomycetidae</taxon>
        <taxon>Sordariales</taxon>
        <taxon>Sordariaceae</taxon>
        <taxon>Neurospora</taxon>
    </lineage>
</organism>
<dbReference type="Proteomes" id="UP001285908">
    <property type="component" value="Unassembled WGS sequence"/>
</dbReference>
<dbReference type="AlphaFoldDB" id="A0AAJ0IDY1"/>
<proteinExistence type="predicted"/>
<dbReference type="EMBL" id="JAULSX010000002">
    <property type="protein sequence ID" value="KAK3497907.1"/>
    <property type="molecule type" value="Genomic_DNA"/>
</dbReference>
<dbReference type="GeneID" id="87872136"/>
<keyword evidence="2" id="KW-1185">Reference proteome</keyword>
<name>A0AAJ0IDY1_9PEZI</name>
<gene>
    <name evidence="1" type="ORF">B0T23DRAFT_309322</name>
</gene>
<protein>
    <submittedName>
        <fullName evidence="1">Uncharacterized protein</fullName>
    </submittedName>
</protein>
<dbReference type="RefSeq" id="XP_062696171.1">
    <property type="nucleotide sequence ID" value="XM_062834514.1"/>
</dbReference>
<sequence>MANNPSEVGREGVAPEALNEQADVRVHKPVRMDWFDARTDLLAKQLYSPLLGDLRFVLFQLHIINEAGAFTTSVYNTLLESYLLDDSSPFPRPRTPSSGRLFLEHAIITKIYKIVIKKREEKKIFETMVRETLGLDKGDTPVDNTAFTNGARRLVEMTIQYALDVKLEMQRLSHLLRGVTSSGPTADVVFE</sequence>
<accession>A0AAJ0IDY1</accession>
<evidence type="ECO:0000313" key="2">
    <source>
        <dbReference type="Proteomes" id="UP001285908"/>
    </source>
</evidence>
<evidence type="ECO:0000313" key="1">
    <source>
        <dbReference type="EMBL" id="KAK3497907.1"/>
    </source>
</evidence>
<comment type="caution">
    <text evidence="1">The sequence shown here is derived from an EMBL/GenBank/DDBJ whole genome shotgun (WGS) entry which is preliminary data.</text>
</comment>
<reference evidence="1 2" key="1">
    <citation type="journal article" date="2023" name="Mol. Phylogenet. Evol.">
        <title>Genome-scale phylogeny and comparative genomics of the fungal order Sordariales.</title>
        <authorList>
            <person name="Hensen N."/>
            <person name="Bonometti L."/>
            <person name="Westerberg I."/>
            <person name="Brannstrom I.O."/>
            <person name="Guillou S."/>
            <person name="Cros-Aarteil S."/>
            <person name="Calhoun S."/>
            <person name="Haridas S."/>
            <person name="Kuo A."/>
            <person name="Mondo S."/>
            <person name="Pangilinan J."/>
            <person name="Riley R."/>
            <person name="LaButti K."/>
            <person name="Andreopoulos B."/>
            <person name="Lipzen A."/>
            <person name="Chen C."/>
            <person name="Yan M."/>
            <person name="Daum C."/>
            <person name="Ng V."/>
            <person name="Clum A."/>
            <person name="Steindorff A."/>
            <person name="Ohm R.A."/>
            <person name="Martin F."/>
            <person name="Silar P."/>
            <person name="Natvig D.O."/>
            <person name="Lalanne C."/>
            <person name="Gautier V."/>
            <person name="Ament-Velasquez S.L."/>
            <person name="Kruys A."/>
            <person name="Hutchinson M.I."/>
            <person name="Powell A.J."/>
            <person name="Barry K."/>
            <person name="Miller A.N."/>
            <person name="Grigoriev I.V."/>
            <person name="Debuchy R."/>
            <person name="Gladieux P."/>
            <person name="Hiltunen Thoren M."/>
            <person name="Johannesson H."/>
        </authorList>
    </citation>
    <scope>NUCLEOTIDE SEQUENCE [LARGE SCALE GENOMIC DNA]</scope>
    <source>
        <strain evidence="1 2">FGSC 10403</strain>
    </source>
</reference>